<evidence type="ECO:0008006" key="4">
    <source>
        <dbReference type="Google" id="ProtNLM"/>
    </source>
</evidence>
<dbReference type="RefSeq" id="WP_342751530.1">
    <property type="nucleotide sequence ID" value="NZ_PYAX01000018.1"/>
</dbReference>
<protein>
    <recommendedName>
        <fullName evidence="4">Cytochrome P450</fullName>
    </recommendedName>
</protein>
<keyword evidence="3" id="KW-1185">Reference proteome</keyword>
<accession>A0A2P8HZY5</accession>
<dbReference type="GO" id="GO:0016705">
    <property type="term" value="F:oxidoreductase activity, acting on paired donors, with incorporation or reduction of molecular oxygen"/>
    <property type="evidence" value="ECO:0007669"/>
    <property type="project" value="InterPro"/>
</dbReference>
<evidence type="ECO:0000256" key="1">
    <source>
        <dbReference type="SAM" id="MobiDB-lite"/>
    </source>
</evidence>
<comment type="caution">
    <text evidence="2">The sequence shown here is derived from an EMBL/GenBank/DDBJ whole genome shotgun (WGS) entry which is preliminary data.</text>
</comment>
<dbReference type="InterPro" id="IPR036396">
    <property type="entry name" value="Cyt_P450_sf"/>
</dbReference>
<dbReference type="GO" id="GO:0004497">
    <property type="term" value="F:monooxygenase activity"/>
    <property type="evidence" value="ECO:0007669"/>
    <property type="project" value="InterPro"/>
</dbReference>
<evidence type="ECO:0000313" key="2">
    <source>
        <dbReference type="EMBL" id="PSL51792.1"/>
    </source>
</evidence>
<dbReference type="Gene3D" id="1.10.630.10">
    <property type="entry name" value="Cytochrome P450"/>
    <property type="match status" value="1"/>
</dbReference>
<dbReference type="GO" id="GO:0005506">
    <property type="term" value="F:iron ion binding"/>
    <property type="evidence" value="ECO:0007669"/>
    <property type="project" value="InterPro"/>
</dbReference>
<proteinExistence type="predicted"/>
<reference evidence="2 3" key="1">
    <citation type="submission" date="2018-03" db="EMBL/GenBank/DDBJ databases">
        <title>Genomic Encyclopedia of Type Strains, Phase III (KMG-III): the genomes of soil and plant-associated and newly described type strains.</title>
        <authorList>
            <person name="Whitman W."/>
        </authorList>
    </citation>
    <scope>NUCLEOTIDE SEQUENCE [LARGE SCALE GENOMIC DNA]</scope>
    <source>
        <strain evidence="2 3">CGMCC 4.7097</strain>
    </source>
</reference>
<name>A0A2P8HZY5_SACCR</name>
<dbReference type="Proteomes" id="UP000241118">
    <property type="component" value="Unassembled WGS sequence"/>
</dbReference>
<feature type="region of interest" description="Disordered" evidence="1">
    <location>
        <begin position="1"/>
        <end position="48"/>
    </location>
</feature>
<gene>
    <name evidence="2" type="ORF">B0I31_118105</name>
</gene>
<sequence length="135" mass="14992">MTTASQEKRPAAGRPTVPLPPEYTRRDAGPFDPPSALTRLGEQGPVHRMTMLDGDPVWIVTSHELARTLLGDPRLSSDRFRSRRVLAKLPPAVRARLTDERARAGGSITMDPPGHTRSRCWSTRTSSPRCTPTRR</sequence>
<evidence type="ECO:0000313" key="3">
    <source>
        <dbReference type="Proteomes" id="UP000241118"/>
    </source>
</evidence>
<dbReference type="GO" id="GO:0020037">
    <property type="term" value="F:heme binding"/>
    <property type="evidence" value="ECO:0007669"/>
    <property type="project" value="InterPro"/>
</dbReference>
<feature type="compositionally biased region" description="Basic and acidic residues" evidence="1">
    <location>
        <begin position="1"/>
        <end position="10"/>
    </location>
</feature>
<feature type="region of interest" description="Disordered" evidence="1">
    <location>
        <begin position="97"/>
        <end position="135"/>
    </location>
</feature>
<dbReference type="AlphaFoldDB" id="A0A2P8HZY5"/>
<organism evidence="2 3">
    <name type="scientific">Saccharothrix carnea</name>
    <dbReference type="NCBI Taxonomy" id="1280637"/>
    <lineage>
        <taxon>Bacteria</taxon>
        <taxon>Bacillati</taxon>
        <taxon>Actinomycetota</taxon>
        <taxon>Actinomycetes</taxon>
        <taxon>Pseudonocardiales</taxon>
        <taxon>Pseudonocardiaceae</taxon>
        <taxon>Saccharothrix</taxon>
    </lineage>
</organism>
<dbReference type="EMBL" id="PYAX01000018">
    <property type="protein sequence ID" value="PSL51792.1"/>
    <property type="molecule type" value="Genomic_DNA"/>
</dbReference>
<feature type="compositionally biased region" description="Low complexity" evidence="1">
    <location>
        <begin position="119"/>
        <end position="135"/>
    </location>
</feature>
<dbReference type="SUPFAM" id="SSF48264">
    <property type="entry name" value="Cytochrome P450"/>
    <property type="match status" value="1"/>
</dbReference>